<evidence type="ECO:0000256" key="1">
    <source>
        <dbReference type="ARBA" id="ARBA00006865"/>
    </source>
</evidence>
<protein>
    <submittedName>
        <fullName evidence="3">Glycoside hydrolase family 16 protein</fullName>
    </submittedName>
</protein>
<dbReference type="PROSITE" id="PS51762">
    <property type="entry name" value="GH16_2"/>
    <property type="match status" value="1"/>
</dbReference>
<comment type="caution">
    <text evidence="3">The sequence shown here is derived from an EMBL/GenBank/DDBJ whole genome shotgun (WGS) entry which is preliminary data.</text>
</comment>
<dbReference type="GO" id="GO:0005975">
    <property type="term" value="P:carbohydrate metabolic process"/>
    <property type="evidence" value="ECO:0007669"/>
    <property type="project" value="InterPro"/>
</dbReference>
<gene>
    <name evidence="3" type="ORF">JIN85_09835</name>
</gene>
<dbReference type="Gene3D" id="2.60.120.200">
    <property type="match status" value="1"/>
</dbReference>
<dbReference type="GO" id="GO:0004553">
    <property type="term" value="F:hydrolase activity, hydrolyzing O-glycosyl compounds"/>
    <property type="evidence" value="ECO:0007669"/>
    <property type="project" value="InterPro"/>
</dbReference>
<dbReference type="InterPro" id="IPR050546">
    <property type="entry name" value="Glycosyl_Hydrlase_16"/>
</dbReference>
<evidence type="ECO:0000259" key="2">
    <source>
        <dbReference type="PROSITE" id="PS51762"/>
    </source>
</evidence>
<proteinExistence type="inferred from homology"/>
<dbReference type="InterPro" id="IPR013320">
    <property type="entry name" value="ConA-like_dom_sf"/>
</dbReference>
<comment type="similarity">
    <text evidence="1">Belongs to the glycosyl hydrolase 16 family.</text>
</comment>
<dbReference type="RefSeq" id="WP_200270136.1">
    <property type="nucleotide sequence ID" value="NZ_JAENIJ010000013.1"/>
</dbReference>
<evidence type="ECO:0000313" key="3">
    <source>
        <dbReference type="EMBL" id="MBK1882718.1"/>
    </source>
</evidence>
<sequence length="282" mass="31999">MIDAVEDFVQGHRIMMKRTIGTLAFLWVTTLSGISAPSDWKLVWSDEFAGKEIDFTKWSVEENGHGGGNNELQFYVDRPENVRVENGNLVIEARRGKFGSGGVEKEFTSGRVRTKRHASWKYGRFEIRAKLPGGQGIWPAIWMLPDKEPYGGWAASGEIDIMELVGHEWDTVHGTLHHGASWPNNVHTGQPFKLKKGNFGDDFHVFALEWEEGEIRWYVDGKLYQTQNQWSSTGGKFPAPFDQPFHLILNVAVGGNWPGPPNDATVFPQQMLVDWVRVYQKK</sequence>
<feature type="domain" description="GH16" evidence="2">
    <location>
        <begin position="29"/>
        <end position="282"/>
    </location>
</feature>
<organism evidence="3 4">
    <name type="scientific">Luteolibacter pohnpeiensis</name>
    <dbReference type="NCBI Taxonomy" id="454153"/>
    <lineage>
        <taxon>Bacteria</taxon>
        <taxon>Pseudomonadati</taxon>
        <taxon>Verrucomicrobiota</taxon>
        <taxon>Verrucomicrobiia</taxon>
        <taxon>Verrucomicrobiales</taxon>
        <taxon>Verrucomicrobiaceae</taxon>
        <taxon>Luteolibacter</taxon>
    </lineage>
</organism>
<keyword evidence="4" id="KW-1185">Reference proteome</keyword>
<dbReference type="InterPro" id="IPR000757">
    <property type="entry name" value="Beta-glucanase-like"/>
</dbReference>
<dbReference type="Pfam" id="PF00722">
    <property type="entry name" value="Glyco_hydro_16"/>
    <property type="match status" value="1"/>
</dbReference>
<dbReference type="PANTHER" id="PTHR10963:SF55">
    <property type="entry name" value="GLYCOSIDE HYDROLASE FAMILY 16 PROTEIN"/>
    <property type="match status" value="1"/>
</dbReference>
<evidence type="ECO:0000313" key="4">
    <source>
        <dbReference type="Proteomes" id="UP000603141"/>
    </source>
</evidence>
<dbReference type="EMBL" id="JAENIJ010000013">
    <property type="protein sequence ID" value="MBK1882718.1"/>
    <property type="molecule type" value="Genomic_DNA"/>
</dbReference>
<name>A0A934S6E9_9BACT</name>
<dbReference type="Proteomes" id="UP000603141">
    <property type="component" value="Unassembled WGS sequence"/>
</dbReference>
<keyword evidence="3" id="KW-0378">Hydrolase</keyword>
<accession>A0A934S6E9</accession>
<reference evidence="3" key="1">
    <citation type="submission" date="2021-01" db="EMBL/GenBank/DDBJ databases">
        <title>Modified the classification status of verrucomicrobia.</title>
        <authorList>
            <person name="Feng X."/>
        </authorList>
    </citation>
    <scope>NUCLEOTIDE SEQUENCE</scope>
    <source>
        <strain evidence="3">KCTC 22041</strain>
    </source>
</reference>
<dbReference type="CDD" id="cd08023">
    <property type="entry name" value="GH16_laminarinase_like"/>
    <property type="match status" value="1"/>
</dbReference>
<dbReference type="PANTHER" id="PTHR10963">
    <property type="entry name" value="GLYCOSYL HYDROLASE-RELATED"/>
    <property type="match status" value="1"/>
</dbReference>
<dbReference type="AlphaFoldDB" id="A0A934S6E9"/>
<dbReference type="SUPFAM" id="SSF49899">
    <property type="entry name" value="Concanavalin A-like lectins/glucanases"/>
    <property type="match status" value="1"/>
</dbReference>